<dbReference type="Proteomes" id="UP001642540">
    <property type="component" value="Unassembled WGS sequence"/>
</dbReference>
<dbReference type="Gene3D" id="3.40.190.10">
    <property type="entry name" value="Periplasmic binding protein-like II"/>
    <property type="match status" value="1"/>
</dbReference>
<evidence type="ECO:0000313" key="13">
    <source>
        <dbReference type="Proteomes" id="UP001642540"/>
    </source>
</evidence>
<keyword evidence="13" id="KW-1185">Reference proteome</keyword>
<evidence type="ECO:0000256" key="10">
    <source>
        <dbReference type="SAM" id="SignalP"/>
    </source>
</evidence>
<evidence type="ECO:0000259" key="11">
    <source>
        <dbReference type="Pfam" id="PF00060"/>
    </source>
</evidence>
<sequence length="654" mass="74965">MATSKNSNVISLLILLCASPITSDLGNPPSITAFINKLVETHFKYCEIIFVSVNLNSNTTVTVPILHYLSAGALRISINQKNSAANNITFDFDRMRDVHKLNHKQCALAIIYIHELDDKLPQNLFEVLTPRYLPIIRKDEDQFLFVCNNETEAKEILLYPKFGSKIKFKLAVVPEAKSLLYVDLYGDNGKELVKIKDVSEPEDLQFEILFPDTTFDFHGKEFRVANPKAPFYFEMAFKNGKNHPVRGLYKVWLDVMMHRFNFTIDLFQSSLSGGTGKQLANGTWLGAVADVLNGDADMAIYIGHIYNRHKFVEWSTPVTYEWMVFITHKPKTFFTPTAIFRPLTFNIWIGFFVSIAVTVLFLKLVFSAQLFFNNISAWKIFNYLIASFIEQDAENHIDDRLNTVRVTIAFWLIFSLIISTAYRGKLVSLIAFPASTWVPTTFDDLAHSQYRVGVNVLGKGGAAYSVLSTSKSPVYQNLFRRMEIYPDPTVCLKDGLTHDIGCIMWKSVADYTQYRNFTDVFGRSPFQPSQQTTSFIADGYIWEKRAIFRKHFDNLTWSIVESGLSTVWFYTDLEALKKKRMDWERKVKAESNQPSSRSAHAETPGPSKLKLIHFAGLFTLFAFGHVCALVCFLWEACRGLRIRRTLRQVWRNYV</sequence>
<dbReference type="EMBL" id="CAXLJM020000007">
    <property type="protein sequence ID" value="CAL8072909.1"/>
    <property type="molecule type" value="Genomic_DNA"/>
</dbReference>
<evidence type="ECO:0000313" key="12">
    <source>
        <dbReference type="EMBL" id="CAL8072909.1"/>
    </source>
</evidence>
<comment type="similarity">
    <text evidence="2">Belongs to the glutamate-gated ion channel (TC 1.A.10.1) family.</text>
</comment>
<evidence type="ECO:0000256" key="9">
    <source>
        <dbReference type="SAM" id="Phobius"/>
    </source>
</evidence>
<organism evidence="12 13">
    <name type="scientific">Orchesella dallaii</name>
    <dbReference type="NCBI Taxonomy" id="48710"/>
    <lineage>
        <taxon>Eukaryota</taxon>
        <taxon>Metazoa</taxon>
        <taxon>Ecdysozoa</taxon>
        <taxon>Arthropoda</taxon>
        <taxon>Hexapoda</taxon>
        <taxon>Collembola</taxon>
        <taxon>Entomobryomorpha</taxon>
        <taxon>Entomobryoidea</taxon>
        <taxon>Orchesellidae</taxon>
        <taxon>Orchesellinae</taxon>
        <taxon>Orchesella</taxon>
    </lineage>
</organism>
<feature type="domain" description="Ionotropic glutamate receptor C-terminal" evidence="11">
    <location>
        <begin position="347"/>
        <end position="624"/>
    </location>
</feature>
<reference evidence="12 13" key="1">
    <citation type="submission" date="2024-08" db="EMBL/GenBank/DDBJ databases">
        <authorList>
            <person name="Cucini C."/>
            <person name="Frati F."/>
        </authorList>
    </citation>
    <scope>NUCLEOTIDE SEQUENCE [LARGE SCALE GENOMIC DNA]</scope>
</reference>
<name>A0ABP1PPU5_9HEXA</name>
<evidence type="ECO:0000256" key="3">
    <source>
        <dbReference type="ARBA" id="ARBA00022475"/>
    </source>
</evidence>
<comment type="caution">
    <text evidence="12">The sequence shown here is derived from an EMBL/GenBank/DDBJ whole genome shotgun (WGS) entry which is preliminary data.</text>
</comment>
<evidence type="ECO:0000256" key="1">
    <source>
        <dbReference type="ARBA" id="ARBA00004651"/>
    </source>
</evidence>
<dbReference type="Gene3D" id="1.10.287.70">
    <property type="match status" value="1"/>
</dbReference>
<evidence type="ECO:0000256" key="7">
    <source>
        <dbReference type="ARBA" id="ARBA00023170"/>
    </source>
</evidence>
<dbReference type="SUPFAM" id="SSF53850">
    <property type="entry name" value="Periplasmic binding protein-like II"/>
    <property type="match status" value="1"/>
</dbReference>
<dbReference type="InterPro" id="IPR001320">
    <property type="entry name" value="Iontro_rcpt_C"/>
</dbReference>
<keyword evidence="6 9" id="KW-0472">Membrane</keyword>
<dbReference type="PANTHER" id="PTHR42643">
    <property type="entry name" value="IONOTROPIC RECEPTOR 20A-RELATED"/>
    <property type="match status" value="1"/>
</dbReference>
<keyword evidence="10" id="KW-0732">Signal</keyword>
<proteinExistence type="inferred from homology"/>
<protein>
    <recommendedName>
        <fullName evidence="11">Ionotropic glutamate receptor C-terminal domain-containing protein</fullName>
    </recommendedName>
</protein>
<feature type="transmembrane region" description="Helical" evidence="9">
    <location>
        <begin position="401"/>
        <end position="422"/>
    </location>
</feature>
<keyword evidence="4 9" id="KW-0812">Transmembrane</keyword>
<dbReference type="InterPro" id="IPR052192">
    <property type="entry name" value="Insect_Ionotropic_Sensory_Rcpt"/>
</dbReference>
<keyword evidence="3" id="KW-1003">Cell membrane</keyword>
<feature type="transmembrane region" description="Helical" evidence="9">
    <location>
        <begin position="345"/>
        <end position="364"/>
    </location>
</feature>
<evidence type="ECO:0000256" key="4">
    <source>
        <dbReference type="ARBA" id="ARBA00022692"/>
    </source>
</evidence>
<evidence type="ECO:0000256" key="5">
    <source>
        <dbReference type="ARBA" id="ARBA00022989"/>
    </source>
</evidence>
<feature type="transmembrane region" description="Helical" evidence="9">
    <location>
        <begin position="611"/>
        <end position="634"/>
    </location>
</feature>
<keyword evidence="8" id="KW-0325">Glycoprotein</keyword>
<evidence type="ECO:0000256" key="6">
    <source>
        <dbReference type="ARBA" id="ARBA00023136"/>
    </source>
</evidence>
<accession>A0ABP1PPU5</accession>
<feature type="chain" id="PRO_5045551059" description="Ionotropic glutamate receptor C-terminal domain-containing protein" evidence="10">
    <location>
        <begin position="24"/>
        <end position="654"/>
    </location>
</feature>
<keyword evidence="5 9" id="KW-1133">Transmembrane helix</keyword>
<comment type="subcellular location">
    <subcellularLocation>
        <location evidence="1">Cell membrane</location>
        <topology evidence="1">Multi-pass membrane protein</topology>
    </subcellularLocation>
</comment>
<keyword evidence="7" id="KW-0675">Receptor</keyword>
<gene>
    <name evidence="12" type="ORF">ODALV1_LOCUS2392</name>
</gene>
<dbReference type="Pfam" id="PF00060">
    <property type="entry name" value="Lig_chan"/>
    <property type="match status" value="1"/>
</dbReference>
<evidence type="ECO:0000256" key="8">
    <source>
        <dbReference type="ARBA" id="ARBA00023180"/>
    </source>
</evidence>
<dbReference type="PANTHER" id="PTHR42643:SF24">
    <property type="entry name" value="IONOTROPIC RECEPTOR 60A"/>
    <property type="match status" value="1"/>
</dbReference>
<evidence type="ECO:0000256" key="2">
    <source>
        <dbReference type="ARBA" id="ARBA00008685"/>
    </source>
</evidence>
<feature type="signal peptide" evidence="10">
    <location>
        <begin position="1"/>
        <end position="23"/>
    </location>
</feature>